<evidence type="ECO:0008006" key="2">
    <source>
        <dbReference type="Google" id="ProtNLM"/>
    </source>
</evidence>
<organism evidence="1">
    <name type="scientific">marine sediment metagenome</name>
    <dbReference type="NCBI Taxonomy" id="412755"/>
    <lineage>
        <taxon>unclassified sequences</taxon>
        <taxon>metagenomes</taxon>
        <taxon>ecological metagenomes</taxon>
    </lineage>
</organism>
<dbReference type="EMBL" id="BARV01005791">
    <property type="protein sequence ID" value="GAI17764.1"/>
    <property type="molecule type" value="Genomic_DNA"/>
</dbReference>
<dbReference type="AlphaFoldDB" id="X1NGG1"/>
<sequence length="204" mass="24040">ARSRRFAVKHGYDYMFIVQSDIIFPPNTLLVLLDAMKKHDTGVVCPLTPERPEKVRTDDFVVCMGWNKNPHARDAINKGEDFEITGSGSGYMCVLVRRDVFKKVEFPAIGSSDMNWYNALHKAGVKIMCHVGLRLYHKQRSDDRIIRGDRYVVEHWQEVVKRNLARGKPWFYGLPRAWWWGRGKKQFLAELPKHLQEDPIWWRW</sequence>
<accession>X1NGG1</accession>
<proteinExistence type="predicted"/>
<reference evidence="1" key="1">
    <citation type="journal article" date="2014" name="Front. Microbiol.">
        <title>High frequency of phylogenetically diverse reductive dehalogenase-homologous genes in deep subseafloor sedimentary metagenomes.</title>
        <authorList>
            <person name="Kawai M."/>
            <person name="Futagami T."/>
            <person name="Toyoda A."/>
            <person name="Takaki Y."/>
            <person name="Nishi S."/>
            <person name="Hori S."/>
            <person name="Arai W."/>
            <person name="Tsubouchi T."/>
            <person name="Morono Y."/>
            <person name="Uchiyama I."/>
            <person name="Ito T."/>
            <person name="Fujiyama A."/>
            <person name="Inagaki F."/>
            <person name="Takami H."/>
        </authorList>
    </citation>
    <scope>NUCLEOTIDE SEQUENCE</scope>
    <source>
        <strain evidence="1">Expedition CK06-06</strain>
    </source>
</reference>
<dbReference type="SUPFAM" id="SSF53448">
    <property type="entry name" value="Nucleotide-diphospho-sugar transferases"/>
    <property type="match status" value="1"/>
</dbReference>
<comment type="caution">
    <text evidence="1">The sequence shown here is derived from an EMBL/GenBank/DDBJ whole genome shotgun (WGS) entry which is preliminary data.</text>
</comment>
<name>X1NGG1_9ZZZZ</name>
<protein>
    <recommendedName>
        <fullName evidence="2">Glycosyltransferase 2-like domain-containing protein</fullName>
    </recommendedName>
</protein>
<gene>
    <name evidence="1" type="ORF">S06H3_11767</name>
</gene>
<dbReference type="InterPro" id="IPR029044">
    <property type="entry name" value="Nucleotide-diphossugar_trans"/>
</dbReference>
<feature type="non-terminal residue" evidence="1">
    <location>
        <position position="1"/>
    </location>
</feature>
<evidence type="ECO:0000313" key="1">
    <source>
        <dbReference type="EMBL" id="GAI17764.1"/>
    </source>
</evidence>
<dbReference type="Gene3D" id="3.90.550.10">
    <property type="entry name" value="Spore Coat Polysaccharide Biosynthesis Protein SpsA, Chain A"/>
    <property type="match status" value="1"/>
</dbReference>